<evidence type="ECO:0000259" key="2">
    <source>
        <dbReference type="Pfam" id="PF02230"/>
    </source>
</evidence>
<dbReference type="Pfam" id="PF02230">
    <property type="entry name" value="Abhydrolase_2"/>
    <property type="match status" value="1"/>
</dbReference>
<proteinExistence type="predicted"/>
<feature type="domain" description="Phospholipase/carboxylesterase/thioesterase" evidence="2">
    <location>
        <begin position="87"/>
        <end position="195"/>
    </location>
</feature>
<comment type="caution">
    <text evidence="3">The sequence shown here is derived from an EMBL/GenBank/DDBJ whole genome shotgun (WGS) entry which is preliminary data.</text>
</comment>
<evidence type="ECO:0000313" key="4">
    <source>
        <dbReference type="Proteomes" id="UP000187412"/>
    </source>
</evidence>
<reference evidence="3 4" key="1">
    <citation type="submission" date="2016-10" db="EMBL/GenBank/DDBJ databases">
        <title>Paenibacillus species isolates.</title>
        <authorList>
            <person name="Beno S.M."/>
        </authorList>
    </citation>
    <scope>NUCLEOTIDE SEQUENCE [LARGE SCALE GENOMIC DNA]</scope>
    <source>
        <strain evidence="3 4">FSL H7-0744</strain>
    </source>
</reference>
<dbReference type="EMBL" id="MPTB01000041">
    <property type="protein sequence ID" value="OMD42316.1"/>
    <property type="molecule type" value="Genomic_DNA"/>
</dbReference>
<evidence type="ECO:0000313" key="3">
    <source>
        <dbReference type="EMBL" id="OMD42316.1"/>
    </source>
</evidence>
<sequence>MWLQCFRQDDRSNLSFFLWIPEGYSEEEVKEWPLLLFLHGSNKRGNDPEVLSNYGLHKAANDQLDFPFFVISPHCPDHTDWVAERGQVLKLIHETADSYQIDRTRIYGTGFSMGGEGIWDLSVQHPDLFAAVAPIAGWYDKTQVRILKNLPIWNFHGEEDLIIPIERSEELVQALEQIGGNIIFTKYPGEGHNIIDLTYSNRDLFKWLLSHRVAAKPRL</sequence>
<dbReference type="InterPro" id="IPR029058">
    <property type="entry name" value="AB_hydrolase_fold"/>
</dbReference>
<dbReference type="InterPro" id="IPR050955">
    <property type="entry name" value="Plant_Biomass_Hydrol_Est"/>
</dbReference>
<keyword evidence="1" id="KW-0732">Signal</keyword>
<dbReference type="Gene3D" id="3.40.50.1820">
    <property type="entry name" value="alpha/beta hydrolase"/>
    <property type="match status" value="1"/>
</dbReference>
<name>A0ABX3H3Y3_PAEBO</name>
<keyword evidence="4" id="KW-1185">Reference proteome</keyword>
<organism evidence="3 4">
    <name type="scientific">Paenibacillus borealis</name>
    <dbReference type="NCBI Taxonomy" id="160799"/>
    <lineage>
        <taxon>Bacteria</taxon>
        <taxon>Bacillati</taxon>
        <taxon>Bacillota</taxon>
        <taxon>Bacilli</taxon>
        <taxon>Bacillales</taxon>
        <taxon>Paenibacillaceae</taxon>
        <taxon>Paenibacillus</taxon>
    </lineage>
</organism>
<dbReference type="Proteomes" id="UP000187412">
    <property type="component" value="Unassembled WGS sequence"/>
</dbReference>
<dbReference type="SUPFAM" id="SSF53474">
    <property type="entry name" value="alpha/beta-Hydrolases"/>
    <property type="match status" value="1"/>
</dbReference>
<accession>A0ABX3H3Y3</accession>
<protein>
    <recommendedName>
        <fullName evidence="2">Phospholipase/carboxylesterase/thioesterase domain-containing protein</fullName>
    </recommendedName>
</protein>
<dbReference type="PANTHER" id="PTHR43037">
    <property type="entry name" value="UNNAMED PRODUCT-RELATED"/>
    <property type="match status" value="1"/>
</dbReference>
<evidence type="ECO:0000256" key="1">
    <source>
        <dbReference type="ARBA" id="ARBA00022729"/>
    </source>
</evidence>
<dbReference type="PANTHER" id="PTHR43037:SF1">
    <property type="entry name" value="BLL1128 PROTEIN"/>
    <property type="match status" value="1"/>
</dbReference>
<dbReference type="RefSeq" id="WP_076113369.1">
    <property type="nucleotide sequence ID" value="NZ_MPTB01000041.1"/>
</dbReference>
<gene>
    <name evidence="3" type="ORF">BSK56_25820</name>
</gene>
<dbReference type="InterPro" id="IPR003140">
    <property type="entry name" value="PLipase/COase/thioEstase"/>
</dbReference>